<dbReference type="Gene3D" id="1.20.120.530">
    <property type="entry name" value="GntR ligand-binding domain-like"/>
    <property type="match status" value="1"/>
</dbReference>
<reference evidence="5 6" key="1">
    <citation type="submission" date="2020-04" db="EMBL/GenBank/DDBJ databases">
        <title>Rhizobium sp. S-51 isolated from soil.</title>
        <authorList>
            <person name="Dahal R.H."/>
        </authorList>
    </citation>
    <scope>NUCLEOTIDE SEQUENCE [LARGE SCALE GENOMIC DNA]</scope>
    <source>
        <strain evidence="5 6">S-51</strain>
    </source>
</reference>
<comment type="caution">
    <text evidence="5">The sequence shown here is derived from an EMBL/GenBank/DDBJ whole genome shotgun (WGS) entry which is preliminary data.</text>
</comment>
<dbReference type="SMART" id="SM00345">
    <property type="entry name" value="HTH_GNTR"/>
    <property type="match status" value="1"/>
</dbReference>
<keyword evidence="1" id="KW-0805">Transcription regulation</keyword>
<proteinExistence type="predicted"/>
<dbReference type="InterPro" id="IPR036388">
    <property type="entry name" value="WH-like_DNA-bd_sf"/>
</dbReference>
<dbReference type="EMBL" id="JABBGK010000008">
    <property type="protein sequence ID" value="NML76697.1"/>
    <property type="molecule type" value="Genomic_DNA"/>
</dbReference>
<evidence type="ECO:0000313" key="6">
    <source>
        <dbReference type="Proteomes" id="UP000541470"/>
    </source>
</evidence>
<dbReference type="InterPro" id="IPR000524">
    <property type="entry name" value="Tscrpt_reg_HTH_GntR"/>
</dbReference>
<accession>A0A7Y0B0F5</accession>
<evidence type="ECO:0000259" key="4">
    <source>
        <dbReference type="PROSITE" id="PS50949"/>
    </source>
</evidence>
<dbReference type="PRINTS" id="PR00035">
    <property type="entry name" value="HTHGNTR"/>
</dbReference>
<evidence type="ECO:0000256" key="1">
    <source>
        <dbReference type="ARBA" id="ARBA00023015"/>
    </source>
</evidence>
<evidence type="ECO:0000256" key="3">
    <source>
        <dbReference type="ARBA" id="ARBA00023163"/>
    </source>
</evidence>
<keyword evidence="6" id="KW-1185">Reference proteome</keyword>
<dbReference type="CDD" id="cd07377">
    <property type="entry name" value="WHTH_GntR"/>
    <property type="match status" value="1"/>
</dbReference>
<dbReference type="InterPro" id="IPR011711">
    <property type="entry name" value="GntR_C"/>
</dbReference>
<evidence type="ECO:0000313" key="5">
    <source>
        <dbReference type="EMBL" id="NML76697.1"/>
    </source>
</evidence>
<gene>
    <name evidence="5" type="ORF">HHL25_21390</name>
</gene>
<dbReference type="AlphaFoldDB" id="A0A7Y0B0F5"/>
<dbReference type="SUPFAM" id="SSF48008">
    <property type="entry name" value="GntR ligand-binding domain-like"/>
    <property type="match status" value="1"/>
</dbReference>
<keyword evidence="2" id="KW-0238">DNA-binding</keyword>
<organism evidence="5 6">
    <name type="scientific">Rhizobium terricola</name>
    <dbReference type="NCBI Taxonomy" id="2728849"/>
    <lineage>
        <taxon>Bacteria</taxon>
        <taxon>Pseudomonadati</taxon>
        <taxon>Pseudomonadota</taxon>
        <taxon>Alphaproteobacteria</taxon>
        <taxon>Hyphomicrobiales</taxon>
        <taxon>Rhizobiaceae</taxon>
        <taxon>Rhizobium/Agrobacterium group</taxon>
        <taxon>Rhizobium</taxon>
    </lineage>
</organism>
<dbReference type="Pfam" id="PF07729">
    <property type="entry name" value="FCD"/>
    <property type="match status" value="1"/>
</dbReference>
<evidence type="ECO:0000256" key="2">
    <source>
        <dbReference type="ARBA" id="ARBA00023125"/>
    </source>
</evidence>
<dbReference type="InterPro" id="IPR008920">
    <property type="entry name" value="TF_FadR/GntR_C"/>
</dbReference>
<dbReference type="PANTHER" id="PTHR43537:SF5">
    <property type="entry name" value="UXU OPERON TRANSCRIPTIONAL REGULATOR"/>
    <property type="match status" value="1"/>
</dbReference>
<feature type="domain" description="HTH gntR-type" evidence="4">
    <location>
        <begin position="12"/>
        <end position="80"/>
    </location>
</feature>
<dbReference type="PANTHER" id="PTHR43537">
    <property type="entry name" value="TRANSCRIPTIONAL REGULATOR, GNTR FAMILY"/>
    <property type="match status" value="1"/>
</dbReference>
<name>A0A7Y0B0F5_9HYPH</name>
<dbReference type="Pfam" id="PF00392">
    <property type="entry name" value="GntR"/>
    <property type="match status" value="1"/>
</dbReference>
<dbReference type="GO" id="GO:0003677">
    <property type="term" value="F:DNA binding"/>
    <property type="evidence" value="ECO:0007669"/>
    <property type="project" value="UniProtKB-KW"/>
</dbReference>
<keyword evidence="3" id="KW-0804">Transcription</keyword>
<dbReference type="Gene3D" id="1.10.10.10">
    <property type="entry name" value="Winged helix-like DNA-binding domain superfamily/Winged helix DNA-binding domain"/>
    <property type="match status" value="1"/>
</dbReference>
<dbReference type="Proteomes" id="UP000541470">
    <property type="component" value="Unassembled WGS sequence"/>
</dbReference>
<dbReference type="RefSeq" id="WP_169595273.1">
    <property type="nucleotide sequence ID" value="NZ_JABBGK010000008.1"/>
</dbReference>
<dbReference type="SUPFAM" id="SSF46785">
    <property type="entry name" value="Winged helix' DNA-binding domain"/>
    <property type="match status" value="1"/>
</dbReference>
<sequence length="238" mass="25634">MSNVHSAAAGTGDLVTGAVAHISTLIREGELKPGDRLPSEAALSQELRVSRTVVREALRSLAALRLIDLGAGKRPTVAVLDDTSMALTFRHGLFTDQIDIRQLLDARRTIEARTATLAALLRTDREAAEILGHARAMQDAVDRPALVMEHDLALHLAIARASRNPVFALIIGAIEGVVVETWPIGWKSRASDNERAAMNRLHLDLAEAIAESDPKAATELMNRHFDESLKALAAAGLL</sequence>
<dbReference type="SMART" id="SM00895">
    <property type="entry name" value="FCD"/>
    <property type="match status" value="1"/>
</dbReference>
<dbReference type="PROSITE" id="PS50949">
    <property type="entry name" value="HTH_GNTR"/>
    <property type="match status" value="1"/>
</dbReference>
<dbReference type="GO" id="GO:0003700">
    <property type="term" value="F:DNA-binding transcription factor activity"/>
    <property type="evidence" value="ECO:0007669"/>
    <property type="project" value="InterPro"/>
</dbReference>
<dbReference type="InterPro" id="IPR036390">
    <property type="entry name" value="WH_DNA-bd_sf"/>
</dbReference>
<protein>
    <submittedName>
        <fullName evidence="5">FadR family transcriptional regulator</fullName>
    </submittedName>
</protein>